<feature type="modified residue" description="N6-(pyridoxal phosphate)lysine" evidence="4">
    <location>
        <position position="203"/>
    </location>
</feature>
<gene>
    <name evidence="6" type="ORF">CA264_07995</name>
</gene>
<evidence type="ECO:0008006" key="8">
    <source>
        <dbReference type="Google" id="ProtNLM"/>
    </source>
</evidence>
<name>A0A1X9YR76_9BACT</name>
<sequence length="382" mass="41107">MLTASELNIKCMEDIKMNASKAPYAKLKPELDAAFSAVMNSMDFEGGPWVGQLTHALKAYLEVARAFPCAKGGAAFRMALRALQVKAGAEVILPAFGDAGLARIVLEEGLKPVFADVDAATFTLSPAAAARAVTEATAAVVPVHLFGQCAQMPELMPLAARYGLWVVEDASQALGAVVPDAVAGNRKAGGIGHIGIVSFFPSKPLLEEGEGGAVATSHPDLVERVQQVLQERGSTEAIPALPSLDAAMLEVKLKYVDTYNAARQKVAGYYDEAFAGTLVQVPHRAPYSTHVYQQYTITVPAALRDGLRQHLYENYIPSMVYYPQPLHLQAAFSSSLGYNPGDFPVAELLSQSTLSLPLHSELKEDQLAYICQHVLNYVKYRS</sequence>
<feature type="active site" description="Proton acceptor" evidence="3">
    <location>
        <position position="203"/>
    </location>
</feature>
<dbReference type="InterPro" id="IPR015421">
    <property type="entry name" value="PyrdxlP-dep_Trfase_major"/>
</dbReference>
<dbReference type="GO" id="GO:0000271">
    <property type="term" value="P:polysaccharide biosynthetic process"/>
    <property type="evidence" value="ECO:0007669"/>
    <property type="project" value="TreeGrafter"/>
</dbReference>
<dbReference type="KEGG" id="pact:CA264_07995"/>
<evidence type="ECO:0000313" key="6">
    <source>
        <dbReference type="EMBL" id="ARS35386.1"/>
    </source>
</evidence>
<dbReference type="GO" id="GO:0008483">
    <property type="term" value="F:transaminase activity"/>
    <property type="evidence" value="ECO:0007669"/>
    <property type="project" value="TreeGrafter"/>
</dbReference>
<organism evidence="6 7">
    <name type="scientific">Pontibacter actiniarum</name>
    <dbReference type="NCBI Taxonomy" id="323450"/>
    <lineage>
        <taxon>Bacteria</taxon>
        <taxon>Pseudomonadati</taxon>
        <taxon>Bacteroidota</taxon>
        <taxon>Cytophagia</taxon>
        <taxon>Cytophagales</taxon>
        <taxon>Hymenobacteraceae</taxon>
        <taxon>Pontibacter</taxon>
    </lineage>
</organism>
<evidence type="ECO:0000313" key="7">
    <source>
        <dbReference type="Proteomes" id="UP000266292"/>
    </source>
</evidence>
<keyword evidence="1 4" id="KW-0663">Pyridoxal phosphate</keyword>
<evidence type="ECO:0000256" key="4">
    <source>
        <dbReference type="PIRSR" id="PIRSR000390-2"/>
    </source>
</evidence>
<comment type="similarity">
    <text evidence="2 5">Belongs to the DegT/DnrJ/EryC1 family.</text>
</comment>
<evidence type="ECO:0000256" key="5">
    <source>
        <dbReference type="RuleBase" id="RU004508"/>
    </source>
</evidence>
<dbReference type="Gene3D" id="3.40.640.10">
    <property type="entry name" value="Type I PLP-dependent aspartate aminotransferase-like (Major domain)"/>
    <property type="match status" value="1"/>
</dbReference>
<dbReference type="InterPro" id="IPR000653">
    <property type="entry name" value="DegT/StrS_aminotransferase"/>
</dbReference>
<evidence type="ECO:0000256" key="2">
    <source>
        <dbReference type="ARBA" id="ARBA00037999"/>
    </source>
</evidence>
<evidence type="ECO:0000256" key="1">
    <source>
        <dbReference type="ARBA" id="ARBA00022898"/>
    </source>
</evidence>
<dbReference type="InterPro" id="IPR015422">
    <property type="entry name" value="PyrdxlP-dep_Trfase_small"/>
</dbReference>
<reference evidence="7" key="1">
    <citation type="submission" date="2017-05" db="EMBL/GenBank/DDBJ databases">
        <authorList>
            <person name="Ray J."/>
            <person name="Price M."/>
            <person name="Deutschbauer A."/>
        </authorList>
    </citation>
    <scope>NUCLEOTIDE SEQUENCE [LARGE SCALE GENOMIC DNA]</scope>
    <source>
        <strain evidence="7">DSM 19842</strain>
    </source>
</reference>
<dbReference type="InterPro" id="IPR015424">
    <property type="entry name" value="PyrdxlP-dep_Trfase"/>
</dbReference>
<accession>A0A1X9YR76</accession>
<dbReference type="Pfam" id="PF01041">
    <property type="entry name" value="DegT_DnrJ_EryC1"/>
    <property type="match status" value="1"/>
</dbReference>
<evidence type="ECO:0000256" key="3">
    <source>
        <dbReference type="PIRSR" id="PIRSR000390-1"/>
    </source>
</evidence>
<dbReference type="GO" id="GO:0030170">
    <property type="term" value="F:pyridoxal phosphate binding"/>
    <property type="evidence" value="ECO:0007669"/>
    <property type="project" value="TreeGrafter"/>
</dbReference>
<keyword evidence="7" id="KW-1185">Reference proteome</keyword>
<dbReference type="Proteomes" id="UP000266292">
    <property type="component" value="Chromosome"/>
</dbReference>
<dbReference type="PIRSF" id="PIRSF000390">
    <property type="entry name" value="PLP_StrS"/>
    <property type="match status" value="1"/>
</dbReference>
<dbReference type="Gene3D" id="3.90.1150.10">
    <property type="entry name" value="Aspartate Aminotransferase, domain 1"/>
    <property type="match status" value="1"/>
</dbReference>
<dbReference type="STRING" id="709015.GCA_000472485_01605"/>
<dbReference type="AlphaFoldDB" id="A0A1X9YR76"/>
<protein>
    <recommendedName>
        <fullName evidence="8">Transcriptional regulator</fullName>
    </recommendedName>
</protein>
<proteinExistence type="inferred from homology"/>
<dbReference type="SUPFAM" id="SSF53383">
    <property type="entry name" value="PLP-dependent transferases"/>
    <property type="match status" value="1"/>
</dbReference>
<dbReference type="OrthoDB" id="9804264at2"/>
<dbReference type="EMBL" id="CP021235">
    <property type="protein sequence ID" value="ARS35386.1"/>
    <property type="molecule type" value="Genomic_DNA"/>
</dbReference>
<dbReference type="PANTHER" id="PTHR30244:SF36">
    <property type="entry name" value="3-OXO-GLUCOSE-6-PHOSPHATE:GLUTAMATE AMINOTRANSFERASE"/>
    <property type="match status" value="1"/>
</dbReference>
<dbReference type="PANTHER" id="PTHR30244">
    <property type="entry name" value="TRANSAMINASE"/>
    <property type="match status" value="1"/>
</dbReference>